<comment type="caution">
    <text evidence="3">The sequence shown here is derived from an EMBL/GenBank/DDBJ whole genome shotgun (WGS) entry which is preliminary data.</text>
</comment>
<dbReference type="SUPFAM" id="SSF55267">
    <property type="entry name" value="tRNA-intron endonuclease N-terminal domain-like"/>
    <property type="match status" value="1"/>
</dbReference>
<keyword evidence="3" id="KW-0255">Endonuclease</keyword>
<dbReference type="Gene3D" id="3.40.1350.10">
    <property type="match status" value="1"/>
</dbReference>
<accession>T1AET8</accession>
<dbReference type="InterPro" id="IPR006678">
    <property type="entry name" value="tRNA_intron_Endonuc_N"/>
</dbReference>
<dbReference type="NCBIfam" id="TIGR00324">
    <property type="entry name" value="endA"/>
    <property type="match status" value="1"/>
</dbReference>
<feature type="domain" description="tRNA intron endonuclease catalytic" evidence="1">
    <location>
        <begin position="207"/>
        <end position="290"/>
    </location>
</feature>
<reference evidence="3" key="2">
    <citation type="journal article" date="2014" name="ISME J.">
        <title>Microbial stratification in low pH oxic and suboxic macroscopic growths along an acid mine drainage.</title>
        <authorList>
            <person name="Mendez-Garcia C."/>
            <person name="Mesa V."/>
            <person name="Sprenger R.R."/>
            <person name="Richter M."/>
            <person name="Diez M.S."/>
            <person name="Solano J."/>
            <person name="Bargiela R."/>
            <person name="Golyshina O.V."/>
            <person name="Manteca A."/>
            <person name="Ramos J.L."/>
            <person name="Gallego J.R."/>
            <person name="Llorente I."/>
            <person name="Martins Dos Santos V.A."/>
            <person name="Jensen O.N."/>
            <person name="Pelaez A.I."/>
            <person name="Sanchez J."/>
            <person name="Ferrer M."/>
        </authorList>
    </citation>
    <scope>NUCLEOTIDE SEQUENCE</scope>
</reference>
<dbReference type="InterPro" id="IPR011856">
    <property type="entry name" value="tRNA_endonuc-like_dom_sf"/>
</dbReference>
<protein>
    <submittedName>
        <fullName evidence="3">tRNA splicing endonuclease</fullName>
    </submittedName>
</protein>
<dbReference type="PANTHER" id="PTHR21227:SF0">
    <property type="entry name" value="TRNA-SPLICING ENDONUCLEASE SUBUNIT SEN2"/>
    <property type="match status" value="1"/>
</dbReference>
<dbReference type="Pfam" id="PF01974">
    <property type="entry name" value="tRNA_int_endo"/>
    <property type="match status" value="1"/>
</dbReference>
<dbReference type="GO" id="GO:0006388">
    <property type="term" value="P:tRNA splicing, via endonucleolytic cleavage and ligation"/>
    <property type="evidence" value="ECO:0007669"/>
    <property type="project" value="InterPro"/>
</dbReference>
<keyword evidence="3" id="KW-0540">Nuclease</keyword>
<reference evidence="3" key="1">
    <citation type="submission" date="2013-08" db="EMBL/GenBank/DDBJ databases">
        <authorList>
            <person name="Mendez C."/>
            <person name="Richter M."/>
            <person name="Ferrer M."/>
            <person name="Sanchez J."/>
        </authorList>
    </citation>
    <scope>NUCLEOTIDE SEQUENCE</scope>
</reference>
<dbReference type="Gene3D" id="3.40.1350.150">
    <property type="match status" value="1"/>
</dbReference>
<dbReference type="EMBL" id="AUZZ01003906">
    <property type="protein sequence ID" value="EQD55642.1"/>
    <property type="molecule type" value="Genomic_DNA"/>
</dbReference>
<dbReference type="GO" id="GO:0005737">
    <property type="term" value="C:cytoplasm"/>
    <property type="evidence" value="ECO:0007669"/>
    <property type="project" value="TreeGrafter"/>
</dbReference>
<dbReference type="InterPro" id="IPR036740">
    <property type="entry name" value="tRNA_intron_Endonuc_N_sf"/>
</dbReference>
<gene>
    <name evidence="3" type="ORF">B2A_05609</name>
</gene>
<dbReference type="InterPro" id="IPR006676">
    <property type="entry name" value="tRNA_splic"/>
</dbReference>
<dbReference type="InterPro" id="IPR006677">
    <property type="entry name" value="tRNA_intron_Endonuc_cat-like"/>
</dbReference>
<keyword evidence="3" id="KW-0378">Hydrolase</keyword>
<dbReference type="CDD" id="cd22363">
    <property type="entry name" value="tRNA-intron_lyase_C"/>
    <property type="match status" value="1"/>
</dbReference>
<organism evidence="3">
    <name type="scientific">mine drainage metagenome</name>
    <dbReference type="NCBI Taxonomy" id="410659"/>
    <lineage>
        <taxon>unclassified sequences</taxon>
        <taxon>metagenomes</taxon>
        <taxon>ecological metagenomes</taxon>
    </lineage>
</organism>
<dbReference type="GO" id="GO:0003676">
    <property type="term" value="F:nucleic acid binding"/>
    <property type="evidence" value="ECO:0007669"/>
    <property type="project" value="InterPro"/>
</dbReference>
<evidence type="ECO:0000259" key="1">
    <source>
        <dbReference type="Pfam" id="PF01974"/>
    </source>
</evidence>
<dbReference type="PANTHER" id="PTHR21227">
    <property type="entry name" value="TRNA-SPLICING ENDONUCLEASE SUBUNIT SEN2"/>
    <property type="match status" value="1"/>
</dbReference>
<sequence>MPLTLIFDQKSKSALVEDQSSIDILRNGHFGRKVGQKLYLDIEEALYLMDVRKAACHDQASGAEMKFNDIAAIFGKGRKFMAKYFTYKDWRDRGLIVKRPDSAKVKGQGTTTKKYPAKRLDLRHYSLEGTFFQDDMVTIIDDSESGEKIYNDQWFGQYGTYKASDHGMLNKLDIYETVFLASNGALELSNYKAKEVFDIASKRRSDFPKLYSVYSEWRSRGYVVKTGFKFGTHFRIYFPGAKPIKSQDSWVHSKHVIQVFPRDVKLLIAEWARAIRVAHSVRKTFILAIPGKSRKKKLGIDFFLYHRSNGNTEIPESSKPKYAMLSLSEDEYIGGAELSAIIGEAKARDCELVIAIADRETAVTYYKVRKIELEKSPYEYYEIDWMQP</sequence>
<name>T1AET8_9ZZZZ</name>
<dbReference type="InterPro" id="IPR036167">
    <property type="entry name" value="tRNA_intron_Endo_cat-like_sf"/>
</dbReference>
<dbReference type="AlphaFoldDB" id="T1AET8"/>
<dbReference type="GO" id="GO:0000213">
    <property type="term" value="F:tRNA-intron lyase activity"/>
    <property type="evidence" value="ECO:0007669"/>
    <property type="project" value="InterPro"/>
</dbReference>
<proteinExistence type="predicted"/>
<evidence type="ECO:0000259" key="2">
    <source>
        <dbReference type="Pfam" id="PF02778"/>
    </source>
</evidence>
<feature type="domain" description="tRNA intron endonuclease N-terminal" evidence="2">
    <location>
        <begin position="9"/>
        <end position="50"/>
    </location>
</feature>
<dbReference type="Gene3D" id="3.40.1170.20">
    <property type="entry name" value="tRNA intron endonuclease, N-terminal domain"/>
    <property type="match status" value="2"/>
</dbReference>
<dbReference type="SUPFAM" id="SSF53032">
    <property type="entry name" value="tRNA-intron endonuclease catalytic domain-like"/>
    <property type="match status" value="2"/>
</dbReference>
<dbReference type="Pfam" id="PF02778">
    <property type="entry name" value="tRNA_int_endo_N"/>
    <property type="match status" value="1"/>
</dbReference>
<evidence type="ECO:0000313" key="3">
    <source>
        <dbReference type="EMBL" id="EQD55642.1"/>
    </source>
</evidence>
<dbReference type="GO" id="GO:0005634">
    <property type="term" value="C:nucleus"/>
    <property type="evidence" value="ECO:0007669"/>
    <property type="project" value="UniProtKB-ARBA"/>
</dbReference>